<keyword evidence="2" id="KW-0201">Cytochrome c-type biogenesis</keyword>
<evidence type="ECO:0000256" key="2">
    <source>
        <dbReference type="ARBA" id="ARBA00022748"/>
    </source>
</evidence>
<feature type="signal peptide" evidence="5">
    <location>
        <begin position="1"/>
        <end position="18"/>
    </location>
</feature>
<dbReference type="Pfam" id="PF14289">
    <property type="entry name" value="DUF4369"/>
    <property type="match status" value="1"/>
</dbReference>
<keyword evidence="4" id="KW-0676">Redox-active center</keyword>
<dbReference type="GO" id="GO:0016209">
    <property type="term" value="F:antioxidant activity"/>
    <property type="evidence" value="ECO:0007669"/>
    <property type="project" value="InterPro"/>
</dbReference>
<evidence type="ECO:0000256" key="5">
    <source>
        <dbReference type="SAM" id="SignalP"/>
    </source>
</evidence>
<gene>
    <name evidence="7" type="ORF">FBD94_06935</name>
</gene>
<organism evidence="7 8">
    <name type="scientific">Pedobacter hiemivivus</name>
    <dbReference type="NCBI Taxonomy" id="2530454"/>
    <lineage>
        <taxon>Bacteria</taxon>
        <taxon>Pseudomonadati</taxon>
        <taxon>Bacteroidota</taxon>
        <taxon>Sphingobacteriia</taxon>
        <taxon>Sphingobacteriales</taxon>
        <taxon>Sphingobacteriaceae</taxon>
        <taxon>Pedobacter</taxon>
    </lineage>
</organism>
<dbReference type="GO" id="GO:0016491">
    <property type="term" value="F:oxidoreductase activity"/>
    <property type="evidence" value="ECO:0007669"/>
    <property type="project" value="InterPro"/>
</dbReference>
<feature type="chain" id="PRO_5020678149" evidence="5">
    <location>
        <begin position="19"/>
        <end position="348"/>
    </location>
</feature>
<feature type="domain" description="Thioredoxin" evidence="6">
    <location>
        <begin position="210"/>
        <end position="348"/>
    </location>
</feature>
<dbReference type="InterPro" id="IPR013766">
    <property type="entry name" value="Thioredoxin_domain"/>
</dbReference>
<dbReference type="SUPFAM" id="SSF52833">
    <property type="entry name" value="Thioredoxin-like"/>
    <property type="match status" value="1"/>
</dbReference>
<evidence type="ECO:0000256" key="3">
    <source>
        <dbReference type="ARBA" id="ARBA00023157"/>
    </source>
</evidence>
<comment type="subcellular location">
    <subcellularLocation>
        <location evidence="1">Cell envelope</location>
    </subcellularLocation>
</comment>
<evidence type="ECO:0000313" key="8">
    <source>
        <dbReference type="Proteomes" id="UP000309594"/>
    </source>
</evidence>
<dbReference type="InterPro" id="IPR000866">
    <property type="entry name" value="AhpC/TSA"/>
</dbReference>
<dbReference type="GO" id="GO:0030313">
    <property type="term" value="C:cell envelope"/>
    <property type="evidence" value="ECO:0007669"/>
    <property type="project" value="UniProtKB-SubCell"/>
</dbReference>
<proteinExistence type="predicted"/>
<dbReference type="EMBL" id="SWDX01000002">
    <property type="protein sequence ID" value="TKC64069.1"/>
    <property type="molecule type" value="Genomic_DNA"/>
</dbReference>
<dbReference type="PANTHER" id="PTHR42852">
    <property type="entry name" value="THIOL:DISULFIDE INTERCHANGE PROTEIN DSBE"/>
    <property type="match status" value="1"/>
</dbReference>
<dbReference type="InterPro" id="IPR025380">
    <property type="entry name" value="DUF4369"/>
</dbReference>
<comment type="caution">
    <text evidence="7">The sequence shown here is derived from an EMBL/GenBank/DDBJ whole genome shotgun (WGS) entry which is preliminary data.</text>
</comment>
<dbReference type="PANTHER" id="PTHR42852:SF6">
    <property type="entry name" value="THIOL:DISULFIDE INTERCHANGE PROTEIN DSBE"/>
    <property type="match status" value="1"/>
</dbReference>
<sequence>MKRIIISLLILCPGVLFAQSNFIIKGKVSGPMSTLKNVYLNYNDGAFSGRTDSVEIKKGEFEISGTMKDGSYNAATLAIGNSRSRMRPDQQLTLFIKKGERITVDVEGALPASKITGSVQTELYQLLSDSLLRTKDVDQSLAILKRLIVQYPDSKMACKTFFNVFGTGRVQRFPTKFPEIANLFSLFSPQIQGSKEGLAYSKYMESISHLVIGGTLSDFTSKTSEGKVVKLSDLRGKYVLVDFWASWCIPCRGEFPHLKKAYTRFKDKNFEILGYSIDHDKSLWISALENDDVPWINVSNLLGPEDPIAREYQIYGVPANFLIDPNGKVIAVNLRGELLESTLEKFIK</sequence>
<dbReference type="RefSeq" id="WP_136879607.1">
    <property type="nucleotide sequence ID" value="NZ_SWDX01000002.1"/>
</dbReference>
<dbReference type="InterPro" id="IPR050553">
    <property type="entry name" value="Thioredoxin_ResA/DsbE_sf"/>
</dbReference>
<dbReference type="CDD" id="cd02966">
    <property type="entry name" value="TlpA_like_family"/>
    <property type="match status" value="1"/>
</dbReference>
<dbReference type="GO" id="GO:0017004">
    <property type="term" value="P:cytochrome complex assembly"/>
    <property type="evidence" value="ECO:0007669"/>
    <property type="project" value="UniProtKB-KW"/>
</dbReference>
<evidence type="ECO:0000256" key="4">
    <source>
        <dbReference type="ARBA" id="ARBA00023284"/>
    </source>
</evidence>
<name>A0A4U1GKZ2_9SPHI</name>
<dbReference type="PROSITE" id="PS51352">
    <property type="entry name" value="THIOREDOXIN_2"/>
    <property type="match status" value="1"/>
</dbReference>
<dbReference type="AlphaFoldDB" id="A0A4U1GKZ2"/>
<evidence type="ECO:0000256" key="1">
    <source>
        <dbReference type="ARBA" id="ARBA00004196"/>
    </source>
</evidence>
<dbReference type="Proteomes" id="UP000309594">
    <property type="component" value="Unassembled WGS sequence"/>
</dbReference>
<dbReference type="Pfam" id="PF00578">
    <property type="entry name" value="AhpC-TSA"/>
    <property type="match status" value="1"/>
</dbReference>
<evidence type="ECO:0000313" key="7">
    <source>
        <dbReference type="EMBL" id="TKC64069.1"/>
    </source>
</evidence>
<protein>
    <submittedName>
        <fullName evidence="7">AhpC/TSA family protein</fullName>
    </submittedName>
</protein>
<keyword evidence="3" id="KW-1015">Disulfide bond</keyword>
<keyword evidence="5" id="KW-0732">Signal</keyword>
<dbReference type="Gene3D" id="3.40.30.10">
    <property type="entry name" value="Glutaredoxin"/>
    <property type="match status" value="1"/>
</dbReference>
<dbReference type="InterPro" id="IPR036249">
    <property type="entry name" value="Thioredoxin-like_sf"/>
</dbReference>
<reference evidence="7 8" key="1">
    <citation type="submission" date="2019-04" db="EMBL/GenBank/DDBJ databases">
        <title>Pedobacter sp. RP-1-16 sp. nov., isolated from Arctic soil.</title>
        <authorList>
            <person name="Dahal R.H."/>
            <person name="Kim D.-U."/>
        </authorList>
    </citation>
    <scope>NUCLEOTIDE SEQUENCE [LARGE SCALE GENOMIC DNA]</scope>
    <source>
        <strain evidence="7 8">RP-1-16</strain>
    </source>
</reference>
<evidence type="ECO:0000259" key="6">
    <source>
        <dbReference type="PROSITE" id="PS51352"/>
    </source>
</evidence>
<accession>A0A4U1GKZ2</accession>